<gene>
    <name evidence="2" type="ORF">ICJ83_13270</name>
</gene>
<proteinExistence type="predicted"/>
<name>A0A8J6Q8A3_9FLAO</name>
<reference evidence="2 3" key="1">
    <citation type="submission" date="2020-09" db="EMBL/GenBank/DDBJ databases">
        <title>TT11 complete genome.</title>
        <authorList>
            <person name="Wu Z."/>
        </authorList>
    </citation>
    <scope>NUCLEOTIDE SEQUENCE [LARGE SCALE GENOMIC DNA]</scope>
    <source>
        <strain evidence="2 3">TT11</strain>
    </source>
</reference>
<dbReference type="InterPro" id="IPR001173">
    <property type="entry name" value="Glyco_trans_2-like"/>
</dbReference>
<dbReference type="RefSeq" id="WP_188230889.1">
    <property type="nucleotide sequence ID" value="NZ_JACVXB010000006.1"/>
</dbReference>
<dbReference type="InterPro" id="IPR029044">
    <property type="entry name" value="Nucleotide-diphossugar_trans"/>
</dbReference>
<evidence type="ECO:0000313" key="3">
    <source>
        <dbReference type="Proteomes" id="UP000600588"/>
    </source>
</evidence>
<evidence type="ECO:0000259" key="1">
    <source>
        <dbReference type="Pfam" id="PF00535"/>
    </source>
</evidence>
<sequence length="511" mass="59605">MILLVHKHNKLLNATDLNSGKSLNICQKTIIKSMFEVAKLHPETQLIWCDYRLTEVLSVSAIKSRFHLKNLMFSYGPSPYFSEHIGYIEDSPFLKVNPEVVYPTWFMSSAVGGIYGSNLLKFESVINENHSFDFNLNTIAKSGMKQGLFCYSVPDLIQLPWPEHYALPKASISELFRFVKMHYKTRWSALLLFNMAIYENRIPFLAFIKSIFYKKVNFTEKIVLEALVDSDKLSPFSLDIIIPTIGRKTFVYDALCDLRQQTYLPKKVVIVEQNPDIESESELDFLLTEAWPFEVKHIFTHKTGACYSRNLALKEVTSEWVFLADDDNRFTSDLLDTIKETINKFQLKGITFSYLQKNEIESQKLPIQWHTFGAGSSVISSQYLKNVKFNEALEFGYGEDVDFGMQLRNQGVDIIYMPQIKVLHLKAPIGGFRMKFEHPWENDNVKPKPSPTVMLNRILNTTRQQILGYKTTLFFKYYKQQHIKNPFKYYLNFKKEWNRSEYWAKQLKTKA</sequence>
<dbReference type="PANTHER" id="PTHR43685">
    <property type="entry name" value="GLYCOSYLTRANSFERASE"/>
    <property type="match status" value="1"/>
</dbReference>
<dbReference type="AlphaFoldDB" id="A0A8J6Q8A3"/>
<dbReference type="CDD" id="cd00761">
    <property type="entry name" value="Glyco_tranf_GTA_type"/>
    <property type="match status" value="1"/>
</dbReference>
<dbReference type="Pfam" id="PF00535">
    <property type="entry name" value="Glycos_transf_2"/>
    <property type="match status" value="1"/>
</dbReference>
<dbReference type="SUPFAM" id="SSF53448">
    <property type="entry name" value="Nucleotide-diphospho-sugar transferases"/>
    <property type="match status" value="1"/>
</dbReference>
<dbReference type="InterPro" id="IPR050834">
    <property type="entry name" value="Glycosyltransf_2"/>
</dbReference>
<feature type="domain" description="Glycosyltransferase 2-like" evidence="1">
    <location>
        <begin position="240"/>
        <end position="358"/>
    </location>
</feature>
<dbReference type="Gene3D" id="3.90.550.10">
    <property type="entry name" value="Spore Coat Polysaccharide Biosynthesis Protein SpsA, Chain A"/>
    <property type="match status" value="1"/>
</dbReference>
<accession>A0A8J6Q8A3</accession>
<protein>
    <submittedName>
        <fullName evidence="2">Glycosyltransferase family 2 protein</fullName>
    </submittedName>
</protein>
<keyword evidence="3" id="KW-1185">Reference proteome</keyword>
<dbReference type="PANTHER" id="PTHR43685:SF2">
    <property type="entry name" value="GLYCOSYLTRANSFERASE 2-LIKE DOMAIN-CONTAINING PROTEIN"/>
    <property type="match status" value="1"/>
</dbReference>
<dbReference type="Proteomes" id="UP000600588">
    <property type="component" value="Unassembled WGS sequence"/>
</dbReference>
<organism evidence="2 3">
    <name type="scientific">Aestuariibaculum sediminum</name>
    <dbReference type="NCBI Taxonomy" id="2770637"/>
    <lineage>
        <taxon>Bacteria</taxon>
        <taxon>Pseudomonadati</taxon>
        <taxon>Bacteroidota</taxon>
        <taxon>Flavobacteriia</taxon>
        <taxon>Flavobacteriales</taxon>
        <taxon>Flavobacteriaceae</taxon>
    </lineage>
</organism>
<dbReference type="EMBL" id="JACVXB010000006">
    <property type="protein sequence ID" value="MBD0833103.1"/>
    <property type="molecule type" value="Genomic_DNA"/>
</dbReference>
<evidence type="ECO:0000313" key="2">
    <source>
        <dbReference type="EMBL" id="MBD0833103.1"/>
    </source>
</evidence>
<comment type="caution">
    <text evidence="2">The sequence shown here is derived from an EMBL/GenBank/DDBJ whole genome shotgun (WGS) entry which is preliminary data.</text>
</comment>